<evidence type="ECO:0000256" key="3">
    <source>
        <dbReference type="ARBA" id="ARBA00023163"/>
    </source>
</evidence>
<sequence length="193" mass="20581">MARPAEPGRTALLQAGEHVLADDGLPALSVNNVVARAGMAKGSFYQHWPARADFLRDLHTRFHDGLAEQVTRVGAEHPPGAERLRAMLAAFLDGCLRQRASKALLVEARTEAGLHDLVQARNAAFAELIDDDLRALAWPAPRAVAILLIAAAAEVALHELHAGCPLPELRAATLALATRDASVPSAEVTESRC</sequence>
<reference evidence="7" key="1">
    <citation type="journal article" date="2019" name="Int. J. Syst. Evol. Microbiol.">
        <title>The Global Catalogue of Microorganisms (GCM) 10K type strain sequencing project: providing services to taxonomists for standard genome sequencing and annotation.</title>
        <authorList>
            <consortium name="The Broad Institute Genomics Platform"/>
            <consortium name="The Broad Institute Genome Sequencing Center for Infectious Disease"/>
            <person name="Wu L."/>
            <person name="Ma J."/>
        </authorList>
    </citation>
    <scope>NUCLEOTIDE SEQUENCE [LARGE SCALE GENOMIC DNA]</scope>
    <source>
        <strain evidence="7">JCM 18303</strain>
    </source>
</reference>
<protein>
    <recommendedName>
        <fullName evidence="5">HTH tetR-type domain-containing protein</fullName>
    </recommendedName>
</protein>
<organism evidence="6 7">
    <name type="scientific">Pseudonocardia eucalypti</name>
    <dbReference type="NCBI Taxonomy" id="648755"/>
    <lineage>
        <taxon>Bacteria</taxon>
        <taxon>Bacillati</taxon>
        <taxon>Actinomycetota</taxon>
        <taxon>Actinomycetes</taxon>
        <taxon>Pseudonocardiales</taxon>
        <taxon>Pseudonocardiaceae</taxon>
        <taxon>Pseudonocardia</taxon>
    </lineage>
</organism>
<keyword evidence="2 4" id="KW-0238">DNA-binding</keyword>
<accession>A0ABP9Q8S8</accession>
<evidence type="ECO:0000313" key="7">
    <source>
        <dbReference type="Proteomes" id="UP001428817"/>
    </source>
</evidence>
<comment type="caution">
    <text evidence="6">The sequence shown here is derived from an EMBL/GenBank/DDBJ whole genome shotgun (WGS) entry which is preliminary data.</text>
</comment>
<dbReference type="PROSITE" id="PS50977">
    <property type="entry name" value="HTH_TETR_2"/>
    <property type="match status" value="1"/>
</dbReference>
<evidence type="ECO:0000256" key="2">
    <source>
        <dbReference type="ARBA" id="ARBA00023125"/>
    </source>
</evidence>
<evidence type="ECO:0000256" key="4">
    <source>
        <dbReference type="PROSITE-ProRule" id="PRU00335"/>
    </source>
</evidence>
<dbReference type="SUPFAM" id="SSF46689">
    <property type="entry name" value="Homeodomain-like"/>
    <property type="match status" value="1"/>
</dbReference>
<dbReference type="PANTHER" id="PTHR47506">
    <property type="entry name" value="TRANSCRIPTIONAL REGULATORY PROTEIN"/>
    <property type="match status" value="1"/>
</dbReference>
<dbReference type="Gene3D" id="1.10.357.10">
    <property type="entry name" value="Tetracycline Repressor, domain 2"/>
    <property type="match status" value="1"/>
</dbReference>
<evidence type="ECO:0000313" key="6">
    <source>
        <dbReference type="EMBL" id="GAA5157390.1"/>
    </source>
</evidence>
<keyword evidence="1" id="KW-0805">Transcription regulation</keyword>
<evidence type="ECO:0000256" key="1">
    <source>
        <dbReference type="ARBA" id="ARBA00023015"/>
    </source>
</evidence>
<dbReference type="InterPro" id="IPR009057">
    <property type="entry name" value="Homeodomain-like_sf"/>
</dbReference>
<proteinExistence type="predicted"/>
<feature type="DNA-binding region" description="H-T-H motif" evidence="4">
    <location>
        <begin position="29"/>
        <end position="48"/>
    </location>
</feature>
<keyword evidence="3" id="KW-0804">Transcription</keyword>
<name>A0ABP9Q8S8_9PSEU</name>
<dbReference type="Proteomes" id="UP001428817">
    <property type="component" value="Unassembled WGS sequence"/>
</dbReference>
<dbReference type="RefSeq" id="WP_185059335.1">
    <property type="nucleotide sequence ID" value="NZ_BAABJP010000015.1"/>
</dbReference>
<feature type="domain" description="HTH tetR-type" evidence="5">
    <location>
        <begin position="6"/>
        <end position="66"/>
    </location>
</feature>
<dbReference type="EMBL" id="BAABJP010000015">
    <property type="protein sequence ID" value="GAA5157390.1"/>
    <property type="molecule type" value="Genomic_DNA"/>
</dbReference>
<evidence type="ECO:0000259" key="5">
    <source>
        <dbReference type="PROSITE" id="PS50977"/>
    </source>
</evidence>
<keyword evidence="7" id="KW-1185">Reference proteome</keyword>
<dbReference type="InterPro" id="IPR001647">
    <property type="entry name" value="HTH_TetR"/>
</dbReference>
<dbReference type="Pfam" id="PF00440">
    <property type="entry name" value="TetR_N"/>
    <property type="match status" value="1"/>
</dbReference>
<gene>
    <name evidence="6" type="ORF">GCM10023321_35580</name>
</gene>
<dbReference type="PANTHER" id="PTHR47506:SF6">
    <property type="entry name" value="HTH-TYPE TRANSCRIPTIONAL REPRESSOR NEMR"/>
    <property type="match status" value="1"/>
</dbReference>